<feature type="domain" description="Toprim" evidence="1">
    <location>
        <begin position="219"/>
        <end position="306"/>
    </location>
</feature>
<evidence type="ECO:0000259" key="1">
    <source>
        <dbReference type="PROSITE" id="PS50880"/>
    </source>
</evidence>
<name>A0A6J5T3P4_9CAUD</name>
<dbReference type="InterPro" id="IPR034151">
    <property type="entry name" value="TOPRIM_DnaG_bac"/>
</dbReference>
<accession>A0A6J5T3P4</accession>
<dbReference type="Pfam" id="PF13155">
    <property type="entry name" value="Toprim_2"/>
    <property type="match status" value="1"/>
</dbReference>
<protein>
    <submittedName>
        <fullName evidence="2">DNA primase</fullName>
    </submittedName>
</protein>
<dbReference type="CDD" id="cd03364">
    <property type="entry name" value="TOPRIM_DnaG_primases"/>
    <property type="match status" value="1"/>
</dbReference>
<dbReference type="PROSITE" id="PS50880">
    <property type="entry name" value="TOPRIM"/>
    <property type="match status" value="1"/>
</dbReference>
<dbReference type="Gene3D" id="3.40.1360.10">
    <property type="match status" value="1"/>
</dbReference>
<dbReference type="EMBL" id="LR797503">
    <property type="protein sequence ID" value="CAB4221434.1"/>
    <property type="molecule type" value="Genomic_DNA"/>
</dbReference>
<proteinExistence type="predicted"/>
<evidence type="ECO:0000313" key="2">
    <source>
        <dbReference type="EMBL" id="CAB4221434.1"/>
    </source>
</evidence>
<gene>
    <name evidence="2" type="ORF">UFOVP1636_303</name>
</gene>
<reference evidence="2" key="1">
    <citation type="submission" date="2020-05" db="EMBL/GenBank/DDBJ databases">
        <authorList>
            <person name="Chiriac C."/>
            <person name="Salcher M."/>
            <person name="Ghai R."/>
            <person name="Kavagutti S V."/>
        </authorList>
    </citation>
    <scope>NUCLEOTIDE SEQUENCE</scope>
</reference>
<organism evidence="2">
    <name type="scientific">uncultured Caudovirales phage</name>
    <dbReference type="NCBI Taxonomy" id="2100421"/>
    <lineage>
        <taxon>Viruses</taxon>
        <taxon>Duplodnaviria</taxon>
        <taxon>Heunggongvirae</taxon>
        <taxon>Uroviricota</taxon>
        <taxon>Caudoviricetes</taxon>
        <taxon>Peduoviridae</taxon>
        <taxon>Maltschvirus</taxon>
        <taxon>Maltschvirus maltsch</taxon>
    </lineage>
</organism>
<dbReference type="InterPro" id="IPR006171">
    <property type="entry name" value="TOPRIM_dom"/>
</dbReference>
<sequence length="330" mass="37037">MLNTIQETVNNLWTSNRKTRSSASGWVSGNAVCCPHNGESVDTRGRGGVISNGDGHVSYACFNCNFKTGYQPGRHLTYKFRKLLGWLGADENTIRKLVIDAVRIKDLVAPETIKETEKEQPTFKARLLPEDAVNLLESQDLAALEYLLERQIDPAEYTFYTSSTLAHNLNRRLIIPCTWQNNTIGYTSRTWDPAVKPKYYSQYEPGYVFNVDRQRPSSRLVVVCEGPFDAMSIDGVAVLGNECSESQADIIDSLGKEVVVVPDGDPAGAKLIDQAIEYGWTVSFPVWLETCKDINEAVVRYGKLFALKSILDGRETGRLKIQLRKRKLYN</sequence>
<dbReference type="SUPFAM" id="SSF56731">
    <property type="entry name" value="DNA primase core"/>
    <property type="match status" value="1"/>
</dbReference>